<dbReference type="EMBL" id="CDMZ01000011">
    <property type="protein sequence ID" value="CEM04444.1"/>
    <property type="molecule type" value="Genomic_DNA"/>
</dbReference>
<organism evidence="2">
    <name type="scientific">Chromera velia CCMP2878</name>
    <dbReference type="NCBI Taxonomy" id="1169474"/>
    <lineage>
        <taxon>Eukaryota</taxon>
        <taxon>Sar</taxon>
        <taxon>Alveolata</taxon>
        <taxon>Colpodellida</taxon>
        <taxon>Chromeraceae</taxon>
        <taxon>Chromera</taxon>
    </lineage>
</organism>
<accession>A0A0G4EZK8</accession>
<gene>
    <name evidence="2" type="ORF">Cvel_2551</name>
</gene>
<feature type="non-terminal residue" evidence="2">
    <location>
        <position position="96"/>
    </location>
</feature>
<name>A0A0G4EZK8_9ALVE</name>
<feature type="region of interest" description="Disordered" evidence="1">
    <location>
        <begin position="37"/>
        <end position="56"/>
    </location>
</feature>
<evidence type="ECO:0000313" key="2">
    <source>
        <dbReference type="EMBL" id="CEM04444.1"/>
    </source>
</evidence>
<feature type="region of interest" description="Disordered" evidence="1">
    <location>
        <begin position="69"/>
        <end position="96"/>
    </location>
</feature>
<protein>
    <submittedName>
        <fullName evidence="2">Uncharacterized protein</fullName>
    </submittedName>
</protein>
<evidence type="ECO:0000256" key="1">
    <source>
        <dbReference type="SAM" id="MobiDB-lite"/>
    </source>
</evidence>
<reference evidence="2" key="1">
    <citation type="submission" date="2014-11" db="EMBL/GenBank/DDBJ databases">
        <authorList>
            <person name="Otto D Thomas"/>
            <person name="Naeem Raeece"/>
        </authorList>
    </citation>
    <scope>NUCLEOTIDE SEQUENCE</scope>
</reference>
<proteinExistence type="predicted"/>
<sequence>MRQNRVNQLRRQECMRGVRLVDTSGTIEEAPFTESFAESKRTAGERHHEAESGQLRRQECMHGVRLVDTSGTIEEAPSTESFAESKRTAGKRHHEV</sequence>
<dbReference type="AlphaFoldDB" id="A0A0G4EZK8"/>